<dbReference type="Pfam" id="PF03480">
    <property type="entry name" value="DctP"/>
    <property type="match status" value="1"/>
</dbReference>
<name>A0A423PM11_9GAMM</name>
<dbReference type="PANTHER" id="PTHR33376:SF5">
    <property type="entry name" value="EXTRACYTOPLASMIC SOLUTE RECEPTOR PROTEIN"/>
    <property type="match status" value="1"/>
</dbReference>
<dbReference type="AlphaFoldDB" id="A0A423PM11"/>
<keyword evidence="3" id="KW-0479">Metal-binding</keyword>
<accession>A0A423PM11</accession>
<dbReference type="Gene3D" id="3.40.190.10">
    <property type="entry name" value="Periplasmic binding protein-like II"/>
    <property type="match status" value="1"/>
</dbReference>
<dbReference type="SUPFAM" id="SSF53850">
    <property type="entry name" value="Periplasmic binding protein-like II"/>
    <property type="match status" value="1"/>
</dbReference>
<evidence type="ECO:0000256" key="3">
    <source>
        <dbReference type="PIRSR" id="PIRSR039026-2"/>
    </source>
</evidence>
<organism evidence="4 5">
    <name type="scientific">Salinisphaera orenii MK-B5</name>
    <dbReference type="NCBI Taxonomy" id="856730"/>
    <lineage>
        <taxon>Bacteria</taxon>
        <taxon>Pseudomonadati</taxon>
        <taxon>Pseudomonadota</taxon>
        <taxon>Gammaproteobacteria</taxon>
        <taxon>Salinisphaerales</taxon>
        <taxon>Salinisphaeraceae</taxon>
        <taxon>Salinisphaera</taxon>
    </lineage>
</organism>
<dbReference type="GO" id="GO:0031317">
    <property type="term" value="C:tripartite ATP-independent periplasmic transporter complex"/>
    <property type="evidence" value="ECO:0007669"/>
    <property type="project" value="InterPro"/>
</dbReference>
<dbReference type="PIRSF" id="PIRSF039026">
    <property type="entry name" value="SiaP"/>
    <property type="match status" value="1"/>
</dbReference>
<comment type="caution">
    <text evidence="4">The sequence shown here is derived from an EMBL/GenBank/DDBJ whole genome shotgun (WGS) entry which is preliminary data.</text>
</comment>
<evidence type="ECO:0000256" key="1">
    <source>
        <dbReference type="ARBA" id="ARBA00022729"/>
    </source>
</evidence>
<sequence>MARGVAARADKRSHIDMKRRHFLTGAAGAAAAASSVFSPLAIAKNKTFNLAMVTSWPTSLDTLFGTAQYIGRAIEAATDGDVTVEVFPAGEQVGGLEVFDSVASGAFALGHTASYYYIGQNPAHAFFTAMPFGLTGMQQNAWLQSGGGVDLWNELNARSNLIAFTAGNTGGQTGGWFNKEINSPADLKGLKMRFPGLGGQVMARAGVNIQNLPGGQVYFALDRGTIDAADWVSPYDDEILKLHEAAKYYYMPSWAEPGATLGLYANLDIYKDLPADIREIIQTVARAANERMFSEYMAKNGPALQRLIDGGAEVRTFPAEVLQVLEKYTDEIQAEHAEQDKFYARVYEQWTGFRDSVRTWTNASEYRYLRYVNGDLA</sequence>
<protein>
    <submittedName>
        <fullName evidence="4">C4-dicarboxylate ABC transporter</fullName>
    </submittedName>
</protein>
<evidence type="ECO:0000313" key="4">
    <source>
        <dbReference type="EMBL" id="ROO26664.1"/>
    </source>
</evidence>
<dbReference type="NCBIfam" id="NF037995">
    <property type="entry name" value="TRAP_S1"/>
    <property type="match status" value="1"/>
</dbReference>
<feature type="binding site" evidence="3">
    <location>
        <position position="256"/>
    </location>
    <ligand>
        <name>substrate</name>
    </ligand>
</feature>
<feature type="binding site" evidence="3">
    <location>
        <position position="231"/>
    </location>
    <ligand>
        <name>Na(+)</name>
        <dbReference type="ChEBI" id="CHEBI:29101"/>
    </ligand>
</feature>
<keyword evidence="5" id="KW-1185">Reference proteome</keyword>
<dbReference type="EMBL" id="AYKH01000019">
    <property type="protein sequence ID" value="ROO26664.1"/>
    <property type="molecule type" value="Genomic_DNA"/>
</dbReference>
<dbReference type="GO" id="GO:0055085">
    <property type="term" value="P:transmembrane transport"/>
    <property type="evidence" value="ECO:0007669"/>
    <property type="project" value="InterPro"/>
</dbReference>
<feature type="binding site" evidence="3">
    <location>
        <position position="230"/>
    </location>
    <ligand>
        <name>substrate</name>
    </ligand>
</feature>
<dbReference type="PANTHER" id="PTHR33376">
    <property type="match status" value="1"/>
</dbReference>
<dbReference type="InterPro" id="IPR006311">
    <property type="entry name" value="TAT_signal"/>
</dbReference>
<dbReference type="Gene3D" id="3.40.190.170">
    <property type="entry name" value="Bacterial extracellular solute-binding protein, family 7"/>
    <property type="match status" value="1"/>
</dbReference>
<keyword evidence="1" id="KW-0732">Signal</keyword>
<evidence type="ECO:0000313" key="5">
    <source>
        <dbReference type="Proteomes" id="UP000283993"/>
    </source>
</evidence>
<dbReference type="Proteomes" id="UP000283993">
    <property type="component" value="Unassembled WGS sequence"/>
</dbReference>
<evidence type="ECO:0000256" key="2">
    <source>
        <dbReference type="PIRSR" id="PIRSR039026-1"/>
    </source>
</evidence>
<dbReference type="InterPro" id="IPR038404">
    <property type="entry name" value="TRAP_DctP_sf"/>
</dbReference>
<dbReference type="InterPro" id="IPR026289">
    <property type="entry name" value="SBP_TakP-like"/>
</dbReference>
<dbReference type="GO" id="GO:0046872">
    <property type="term" value="F:metal ion binding"/>
    <property type="evidence" value="ECO:0007669"/>
    <property type="project" value="UniProtKB-KW"/>
</dbReference>
<reference evidence="4 5" key="1">
    <citation type="submission" date="2013-10" db="EMBL/GenBank/DDBJ databases">
        <title>Salinisphaera orenii MK-B5 Genome Sequencing.</title>
        <authorList>
            <person name="Lai Q."/>
            <person name="Li C."/>
            <person name="Shao Z."/>
        </authorList>
    </citation>
    <scope>NUCLEOTIDE SEQUENCE [LARGE SCALE GENOMIC DNA]</scope>
    <source>
        <strain evidence="4 5">MK-B5</strain>
    </source>
</reference>
<proteinExistence type="predicted"/>
<dbReference type="InterPro" id="IPR018389">
    <property type="entry name" value="DctP_fam"/>
</dbReference>
<feature type="binding site" evidence="2">
    <location>
        <position position="172"/>
    </location>
    <ligand>
        <name>substrate</name>
    </ligand>
</feature>
<feature type="binding site" evidence="2">
    <location>
        <position position="193"/>
    </location>
    <ligand>
        <name>substrate</name>
    </ligand>
</feature>
<gene>
    <name evidence="4" type="ORF">SAOR_10145</name>
</gene>
<dbReference type="PROSITE" id="PS51318">
    <property type="entry name" value="TAT"/>
    <property type="match status" value="1"/>
</dbReference>